<proteinExistence type="predicted"/>
<dbReference type="Gene3D" id="2.160.10.10">
    <property type="entry name" value="Hexapeptide repeat proteins"/>
    <property type="match status" value="1"/>
</dbReference>
<dbReference type="SUPFAM" id="SSF51161">
    <property type="entry name" value="Trimeric LpxA-like enzymes"/>
    <property type="match status" value="2"/>
</dbReference>
<comment type="caution">
    <text evidence="2">The sequence shown here is derived from an EMBL/GenBank/DDBJ whole genome shotgun (WGS) entry which is preliminary data.</text>
</comment>
<name>A0ABT4IHI7_9EURY</name>
<evidence type="ECO:0000256" key="1">
    <source>
        <dbReference type="SAM" id="MobiDB-lite"/>
    </source>
</evidence>
<dbReference type="RefSeq" id="WP_268925406.1">
    <property type="nucleotide sequence ID" value="NZ_JAPTGB010000018.1"/>
</dbReference>
<dbReference type="InterPro" id="IPR011004">
    <property type="entry name" value="Trimer_LpxA-like_sf"/>
</dbReference>
<gene>
    <name evidence="2" type="ORF">O0S10_08280</name>
</gene>
<evidence type="ECO:0000313" key="2">
    <source>
        <dbReference type="EMBL" id="MCZ0861215.1"/>
    </source>
</evidence>
<protein>
    <submittedName>
        <fullName evidence="2">Polymer-forming cytoskeletal protein</fullName>
    </submittedName>
</protein>
<dbReference type="InterPro" id="IPR007607">
    <property type="entry name" value="BacA/B"/>
</dbReference>
<dbReference type="Pfam" id="PF04519">
    <property type="entry name" value="Bactofilin"/>
    <property type="match status" value="1"/>
</dbReference>
<organism evidence="2 3">
    <name type="scientific">Methanocorpusculum petauri</name>
    <dbReference type="NCBI Taxonomy" id="3002863"/>
    <lineage>
        <taxon>Archaea</taxon>
        <taxon>Methanobacteriati</taxon>
        <taxon>Methanobacteriota</taxon>
        <taxon>Stenosarchaea group</taxon>
        <taxon>Methanomicrobia</taxon>
        <taxon>Methanomicrobiales</taxon>
        <taxon>Methanocorpusculaceae</taxon>
        <taxon>Methanocorpusculum</taxon>
    </lineage>
</organism>
<dbReference type="Proteomes" id="UP001141422">
    <property type="component" value="Unassembled WGS sequence"/>
</dbReference>
<dbReference type="EMBL" id="JAPTGB010000018">
    <property type="protein sequence ID" value="MCZ0861215.1"/>
    <property type="molecule type" value="Genomic_DNA"/>
</dbReference>
<sequence length="341" mass="37193">MAEEKKRVIIAEPIPDNVLIEAEEAFPDLDEEEHAAASPLPETTEELPETEPPQSEESSAVAAIATAELFKKCILPDRTELQERILKTKNDILVGDHCDIGYGLYGNDVVVCEFCKLTGDVVAEGDLRIDNFCEINGTVICNGDAYLGEGVKVHGKLTVGGNLDIGDNVTIEKEFKALGDISIRNPMPVILYLLLYVMTMLHLDNEAEVEKTVNAIISEANSEPLVLPPRTTMDLRYFSVSTPMTVGVNCRLHGNIKAKSVALKNDVTLFGGIHASRRVRIGERTAVHGDVIGQNIRIERGADILGDVAGDKVWLHEDALVSGIIRSPGGLTIGRFEEKKE</sequence>
<feature type="region of interest" description="Disordered" evidence="1">
    <location>
        <begin position="27"/>
        <end position="58"/>
    </location>
</feature>
<accession>A0ABT4IHI7</accession>
<reference evidence="2" key="1">
    <citation type="submission" date="2022-12" db="EMBL/GenBank/DDBJ databases">
        <title>Isolation and characterisation of novel Methanocorpusculum spp. from native Australian herbivores indicates the genus is ancestrally host-associated.</title>
        <authorList>
            <person name="Volmer J.G."/>
            <person name="Soo R.M."/>
            <person name="Evans P.N."/>
            <person name="Hoedt E.C."/>
            <person name="Astorga Alsina A.L."/>
            <person name="Woodcroft B.J."/>
            <person name="Tyson G.W."/>
            <person name="Hugenholtz P."/>
            <person name="Morrison M."/>
        </authorList>
    </citation>
    <scope>NUCLEOTIDE SEQUENCE</scope>
    <source>
        <strain evidence="2">MG</strain>
    </source>
</reference>
<evidence type="ECO:0000313" key="3">
    <source>
        <dbReference type="Proteomes" id="UP001141422"/>
    </source>
</evidence>
<keyword evidence="3" id="KW-1185">Reference proteome</keyword>